<dbReference type="InterPro" id="IPR015866">
    <property type="entry name" value="Ser-tRNA-synth_1_N"/>
</dbReference>
<sequence>MLDQKKIRNSPEEISELLKRRNYTFNLSKWNSLDGKRKKIQIETEDLQSSLNNLSKQIGILKGEKKETKHLEKEAALTTKSIKKLSGELISIFEHIEDFLLDIPNLPDDDVPEGEDESQNKELRKWGRIPKFNFTPKDHVAIGEVSSSIDLESSAIITGSRF</sequence>
<dbReference type="PANTHER" id="PTHR43697">
    <property type="entry name" value="SERYL-TRNA SYNTHETASE"/>
    <property type="match status" value="1"/>
</dbReference>
<evidence type="ECO:0000256" key="2">
    <source>
        <dbReference type="ARBA" id="ARBA00010728"/>
    </source>
</evidence>
<comment type="catalytic activity">
    <reaction evidence="6">
        <text>tRNA(Sec) + L-serine + ATP = L-seryl-tRNA(Sec) + AMP + diphosphate + H(+)</text>
        <dbReference type="Rhea" id="RHEA:42580"/>
        <dbReference type="Rhea" id="RHEA-COMP:9742"/>
        <dbReference type="Rhea" id="RHEA-COMP:10128"/>
        <dbReference type="ChEBI" id="CHEBI:15378"/>
        <dbReference type="ChEBI" id="CHEBI:30616"/>
        <dbReference type="ChEBI" id="CHEBI:33019"/>
        <dbReference type="ChEBI" id="CHEBI:33384"/>
        <dbReference type="ChEBI" id="CHEBI:78442"/>
        <dbReference type="ChEBI" id="CHEBI:78533"/>
        <dbReference type="ChEBI" id="CHEBI:456215"/>
        <dbReference type="EC" id="6.1.1.11"/>
    </reaction>
</comment>
<accession>A0A382IA60</accession>
<comment type="pathway">
    <text evidence="1">Aminoacyl-tRNA biosynthesis; selenocysteinyl-tRNA(Sec) biosynthesis; L-seryl-tRNA(Sec) from L-serine and tRNA(Sec): step 1/1.</text>
</comment>
<dbReference type="PANTHER" id="PTHR43697:SF1">
    <property type="entry name" value="SERINE--TRNA LIGASE"/>
    <property type="match status" value="1"/>
</dbReference>
<name>A0A382IA60_9ZZZZ</name>
<gene>
    <name evidence="9" type="ORF">METZ01_LOCUS249001</name>
</gene>
<dbReference type="SUPFAM" id="SSF46589">
    <property type="entry name" value="tRNA-binding arm"/>
    <property type="match status" value="1"/>
</dbReference>
<comment type="catalytic activity">
    <reaction evidence="7">
        <text>tRNA(Ser) + L-serine + ATP = L-seryl-tRNA(Ser) + AMP + diphosphate + H(+)</text>
        <dbReference type="Rhea" id="RHEA:12292"/>
        <dbReference type="Rhea" id="RHEA-COMP:9669"/>
        <dbReference type="Rhea" id="RHEA-COMP:9703"/>
        <dbReference type="ChEBI" id="CHEBI:15378"/>
        <dbReference type="ChEBI" id="CHEBI:30616"/>
        <dbReference type="ChEBI" id="CHEBI:33019"/>
        <dbReference type="ChEBI" id="CHEBI:33384"/>
        <dbReference type="ChEBI" id="CHEBI:78442"/>
        <dbReference type="ChEBI" id="CHEBI:78533"/>
        <dbReference type="ChEBI" id="CHEBI:456215"/>
        <dbReference type="EC" id="6.1.1.11"/>
    </reaction>
</comment>
<feature type="domain" description="Serine-tRNA synthetase type1 N-terminal" evidence="8">
    <location>
        <begin position="1"/>
        <end position="107"/>
    </location>
</feature>
<dbReference type="InterPro" id="IPR045864">
    <property type="entry name" value="aa-tRNA-synth_II/BPL/LPL"/>
</dbReference>
<keyword evidence="3" id="KW-0963">Cytoplasm</keyword>
<dbReference type="Gene3D" id="3.30.930.10">
    <property type="entry name" value="Bira Bifunctional Protein, Domain 2"/>
    <property type="match status" value="1"/>
</dbReference>
<proteinExistence type="inferred from homology"/>
<dbReference type="EMBL" id="UINC01065957">
    <property type="protein sequence ID" value="SVB96147.1"/>
    <property type="molecule type" value="Genomic_DNA"/>
</dbReference>
<dbReference type="Gene3D" id="1.10.287.40">
    <property type="entry name" value="Serine-tRNA synthetase, tRNA binding domain"/>
    <property type="match status" value="1"/>
</dbReference>
<keyword evidence="4" id="KW-0648">Protein biosynthesis</keyword>
<evidence type="ECO:0000256" key="4">
    <source>
        <dbReference type="ARBA" id="ARBA00022917"/>
    </source>
</evidence>
<reference evidence="9" key="1">
    <citation type="submission" date="2018-05" db="EMBL/GenBank/DDBJ databases">
        <authorList>
            <person name="Lanie J.A."/>
            <person name="Ng W.-L."/>
            <person name="Kazmierczak K.M."/>
            <person name="Andrzejewski T.M."/>
            <person name="Davidsen T.M."/>
            <person name="Wayne K.J."/>
            <person name="Tettelin H."/>
            <person name="Glass J.I."/>
            <person name="Rusch D."/>
            <person name="Podicherti R."/>
            <person name="Tsui H.-C.T."/>
            <person name="Winkler M.E."/>
        </authorList>
    </citation>
    <scope>NUCLEOTIDE SEQUENCE</scope>
</reference>
<feature type="non-terminal residue" evidence="9">
    <location>
        <position position="162"/>
    </location>
</feature>
<evidence type="ECO:0000256" key="1">
    <source>
        <dbReference type="ARBA" id="ARBA00005045"/>
    </source>
</evidence>
<evidence type="ECO:0000256" key="5">
    <source>
        <dbReference type="ARBA" id="ARBA00033352"/>
    </source>
</evidence>
<evidence type="ECO:0000256" key="3">
    <source>
        <dbReference type="ARBA" id="ARBA00022490"/>
    </source>
</evidence>
<dbReference type="InterPro" id="IPR010978">
    <property type="entry name" value="tRNA-bd_arm"/>
</dbReference>
<organism evidence="9">
    <name type="scientific">marine metagenome</name>
    <dbReference type="NCBI Taxonomy" id="408172"/>
    <lineage>
        <taxon>unclassified sequences</taxon>
        <taxon>metagenomes</taxon>
        <taxon>ecological metagenomes</taxon>
    </lineage>
</organism>
<dbReference type="GO" id="GO:0006412">
    <property type="term" value="P:translation"/>
    <property type="evidence" value="ECO:0007669"/>
    <property type="project" value="UniProtKB-KW"/>
</dbReference>
<dbReference type="InterPro" id="IPR042103">
    <property type="entry name" value="SerRS_1_N_sf"/>
</dbReference>
<dbReference type="Pfam" id="PF02403">
    <property type="entry name" value="Seryl_tRNA_N"/>
    <property type="match status" value="1"/>
</dbReference>
<dbReference type="AlphaFoldDB" id="A0A382IA60"/>
<dbReference type="GO" id="GO:0000166">
    <property type="term" value="F:nucleotide binding"/>
    <property type="evidence" value="ECO:0007669"/>
    <property type="project" value="InterPro"/>
</dbReference>
<evidence type="ECO:0000313" key="9">
    <source>
        <dbReference type="EMBL" id="SVB96147.1"/>
    </source>
</evidence>
<dbReference type="GO" id="GO:0004828">
    <property type="term" value="F:serine-tRNA ligase activity"/>
    <property type="evidence" value="ECO:0007669"/>
    <property type="project" value="UniProtKB-EC"/>
</dbReference>
<evidence type="ECO:0000256" key="7">
    <source>
        <dbReference type="ARBA" id="ARBA00048823"/>
    </source>
</evidence>
<protein>
    <recommendedName>
        <fullName evidence="5">Seryl-tRNA(Ser/Sec) synthetase</fullName>
    </recommendedName>
</protein>
<evidence type="ECO:0000256" key="6">
    <source>
        <dbReference type="ARBA" id="ARBA00047929"/>
    </source>
</evidence>
<evidence type="ECO:0000259" key="8">
    <source>
        <dbReference type="Pfam" id="PF02403"/>
    </source>
</evidence>
<comment type="similarity">
    <text evidence="2">Belongs to the class-II aminoacyl-tRNA synthetase family. Type-1 seryl-tRNA synthetase subfamily.</text>
</comment>